<sequence length="200" mass="21705">MPLVPCLLCSPAGNTNGDNGEVREVASECTTSAVATTDETARIEENAETSTAKIVLNGDQTAHEEGSDEITNVQSSSNSYEQGDGIRQHLIDAHAKFVANAFLYPDLSSSIHYWLMACVEYGTPPNDPMINQICSATTTDQLIATSRTSRWLDVQYYGKLTANWRHDVLSHDVHDGRVSSSCQTAADQPNNAGENRCCCC</sequence>
<evidence type="ECO:0000313" key="1">
    <source>
        <dbReference type="EMBL" id="KAJ1372865.1"/>
    </source>
</evidence>
<name>A0AAD5RAR7_PARTN</name>
<protein>
    <submittedName>
        <fullName evidence="1">Uncharacterized protein</fullName>
    </submittedName>
</protein>
<dbReference type="Proteomes" id="UP001196413">
    <property type="component" value="Unassembled WGS sequence"/>
</dbReference>
<evidence type="ECO:0000313" key="2">
    <source>
        <dbReference type="Proteomes" id="UP001196413"/>
    </source>
</evidence>
<dbReference type="EMBL" id="JAHQIW010007199">
    <property type="protein sequence ID" value="KAJ1372865.1"/>
    <property type="molecule type" value="Genomic_DNA"/>
</dbReference>
<organism evidence="1 2">
    <name type="scientific">Parelaphostrongylus tenuis</name>
    <name type="common">Meningeal worm</name>
    <dbReference type="NCBI Taxonomy" id="148309"/>
    <lineage>
        <taxon>Eukaryota</taxon>
        <taxon>Metazoa</taxon>
        <taxon>Ecdysozoa</taxon>
        <taxon>Nematoda</taxon>
        <taxon>Chromadorea</taxon>
        <taxon>Rhabditida</taxon>
        <taxon>Rhabditina</taxon>
        <taxon>Rhabditomorpha</taxon>
        <taxon>Strongyloidea</taxon>
        <taxon>Metastrongylidae</taxon>
        <taxon>Parelaphostrongylus</taxon>
    </lineage>
</organism>
<proteinExistence type="predicted"/>
<accession>A0AAD5RAR7</accession>
<reference evidence="1" key="1">
    <citation type="submission" date="2021-06" db="EMBL/GenBank/DDBJ databases">
        <title>Parelaphostrongylus tenuis whole genome reference sequence.</title>
        <authorList>
            <person name="Garwood T.J."/>
            <person name="Larsen P.A."/>
            <person name="Fountain-Jones N.M."/>
            <person name="Garbe J.R."/>
            <person name="Macchietto M.G."/>
            <person name="Kania S.A."/>
            <person name="Gerhold R.W."/>
            <person name="Richards J.E."/>
            <person name="Wolf T.M."/>
        </authorList>
    </citation>
    <scope>NUCLEOTIDE SEQUENCE</scope>
    <source>
        <strain evidence="1">MNPRO001-30</strain>
        <tissue evidence="1">Meninges</tissue>
    </source>
</reference>
<gene>
    <name evidence="1" type="ORF">KIN20_035152</name>
</gene>
<keyword evidence="2" id="KW-1185">Reference proteome</keyword>
<dbReference type="AlphaFoldDB" id="A0AAD5RAR7"/>
<comment type="caution">
    <text evidence="1">The sequence shown here is derived from an EMBL/GenBank/DDBJ whole genome shotgun (WGS) entry which is preliminary data.</text>
</comment>